<proteinExistence type="predicted"/>
<dbReference type="Proteomes" id="UP000294593">
    <property type="component" value="Unassembled WGS sequence"/>
</dbReference>
<sequence>MTVDSFDPSSHPSQAARRGLRLAASAACVAVATLLGACSTTSPDVIKPGDAQRLSQVADAVVLSVRTVTVEGSQSGLGGATGAVVGGISGSAASSNSKSAAVAAVVGAVVGGVVGNTVERFGTREDALEILLQMPNGERRAIVQAKGSETFNPGDPVILVTTGGKTRVMLAPRVAAPVAPSATTAPR</sequence>
<accession>A0A4R6R892</accession>
<dbReference type="GO" id="GO:0019867">
    <property type="term" value="C:outer membrane"/>
    <property type="evidence" value="ECO:0007669"/>
    <property type="project" value="InterPro"/>
</dbReference>
<dbReference type="RefSeq" id="WP_133609345.1">
    <property type="nucleotide sequence ID" value="NZ_SNXW01000006.1"/>
</dbReference>
<evidence type="ECO:0000313" key="2">
    <source>
        <dbReference type="EMBL" id="TDP82159.1"/>
    </source>
</evidence>
<comment type="caution">
    <text evidence="2">The sequence shown here is derived from an EMBL/GenBank/DDBJ whole genome shotgun (WGS) entry which is preliminary data.</text>
</comment>
<gene>
    <name evidence="2" type="ORF">EV672_106115</name>
</gene>
<dbReference type="OrthoDB" id="9153737at2"/>
<dbReference type="AlphaFoldDB" id="A0A4R6R892"/>
<protein>
    <submittedName>
        <fullName evidence="2">Outer membrane lipoprotein SlyB</fullName>
    </submittedName>
</protein>
<dbReference type="InterPro" id="IPR008816">
    <property type="entry name" value="Gly_zipper_2TM_dom"/>
</dbReference>
<dbReference type="EMBL" id="SNXW01000006">
    <property type="protein sequence ID" value="TDP82159.1"/>
    <property type="molecule type" value="Genomic_DNA"/>
</dbReference>
<evidence type="ECO:0000259" key="1">
    <source>
        <dbReference type="Pfam" id="PF05433"/>
    </source>
</evidence>
<organism evidence="2 3">
    <name type="scientific">Aquabacterium commune</name>
    <dbReference type="NCBI Taxonomy" id="70586"/>
    <lineage>
        <taxon>Bacteria</taxon>
        <taxon>Pseudomonadati</taxon>
        <taxon>Pseudomonadota</taxon>
        <taxon>Betaproteobacteria</taxon>
        <taxon>Burkholderiales</taxon>
        <taxon>Aquabacterium</taxon>
    </lineage>
</organism>
<evidence type="ECO:0000313" key="3">
    <source>
        <dbReference type="Proteomes" id="UP000294593"/>
    </source>
</evidence>
<feature type="domain" description="Glycine zipper 2TM" evidence="1">
    <location>
        <begin position="77"/>
        <end position="118"/>
    </location>
</feature>
<keyword evidence="2" id="KW-0449">Lipoprotein</keyword>
<reference evidence="2 3" key="1">
    <citation type="submission" date="2019-03" db="EMBL/GenBank/DDBJ databases">
        <title>Genomic Encyclopedia of Type Strains, Phase IV (KMG-IV): sequencing the most valuable type-strain genomes for metagenomic binning, comparative biology and taxonomic classification.</title>
        <authorList>
            <person name="Goeker M."/>
        </authorList>
    </citation>
    <scope>NUCLEOTIDE SEQUENCE [LARGE SCALE GENOMIC DNA]</scope>
    <source>
        <strain evidence="2 3">DSM 11901</strain>
    </source>
</reference>
<dbReference type="Pfam" id="PF05433">
    <property type="entry name" value="Rick_17kDa_Anti"/>
    <property type="match status" value="1"/>
</dbReference>
<keyword evidence="3" id="KW-1185">Reference proteome</keyword>
<name>A0A4R6R892_9BURK</name>